<proteinExistence type="inferred from homology"/>
<evidence type="ECO:0000256" key="5">
    <source>
        <dbReference type="SAM" id="MobiDB-lite"/>
    </source>
</evidence>
<gene>
    <name evidence="7" type="ORF">MKZ38_010406</name>
</gene>
<dbReference type="GO" id="GO:0031145">
    <property type="term" value="P:anaphase-promoting complex-dependent catabolic process"/>
    <property type="evidence" value="ECO:0007669"/>
    <property type="project" value="TreeGrafter"/>
</dbReference>
<dbReference type="EMBL" id="JAKWBI020000090">
    <property type="protein sequence ID" value="KAJ2903142.1"/>
    <property type="molecule type" value="Genomic_DNA"/>
</dbReference>
<dbReference type="Gene3D" id="1.25.10.10">
    <property type="entry name" value="Leucine-rich Repeat Variant"/>
    <property type="match status" value="2"/>
</dbReference>
<dbReference type="Proteomes" id="UP001201980">
    <property type="component" value="Unassembled WGS sequence"/>
</dbReference>
<evidence type="ECO:0000313" key="8">
    <source>
        <dbReference type="Proteomes" id="UP001201980"/>
    </source>
</evidence>
<name>A0AAD5RU80_9PEZI</name>
<feature type="compositionally biased region" description="Basic residues" evidence="5">
    <location>
        <begin position="337"/>
        <end position="350"/>
    </location>
</feature>
<comment type="caution">
    <text evidence="7">The sequence shown here is derived from an EMBL/GenBank/DDBJ whole genome shotgun (WGS) entry which is preliminary data.</text>
</comment>
<accession>A0AAD5RU80</accession>
<feature type="compositionally biased region" description="Basic and acidic residues" evidence="5">
    <location>
        <begin position="383"/>
        <end position="392"/>
    </location>
</feature>
<feature type="compositionally biased region" description="Acidic residues" evidence="5">
    <location>
        <begin position="2007"/>
        <end position="2025"/>
    </location>
</feature>
<dbReference type="InterPro" id="IPR049255">
    <property type="entry name" value="Apc1_N"/>
</dbReference>
<dbReference type="GO" id="GO:0051301">
    <property type="term" value="P:cell division"/>
    <property type="evidence" value="ECO:0007669"/>
    <property type="project" value="UniProtKB-KW"/>
</dbReference>
<dbReference type="FunFam" id="1.25.10.10:FF:000283">
    <property type="entry name" value="Anaphase-promoting complex subunit 1"/>
    <property type="match status" value="1"/>
</dbReference>
<feature type="region of interest" description="Disordered" evidence="5">
    <location>
        <begin position="1979"/>
        <end position="2025"/>
    </location>
</feature>
<feature type="compositionally biased region" description="Low complexity" evidence="5">
    <location>
        <begin position="1792"/>
        <end position="1804"/>
    </location>
</feature>
<reference evidence="7" key="1">
    <citation type="submission" date="2022-07" db="EMBL/GenBank/DDBJ databases">
        <title>Draft genome sequence of Zalerion maritima ATCC 34329, a (micro)plastics degrading marine fungus.</title>
        <authorList>
            <person name="Paco A."/>
            <person name="Goncalves M.F.M."/>
            <person name="Rocha-Santos T.A.P."/>
            <person name="Alves A."/>
        </authorList>
    </citation>
    <scope>NUCLEOTIDE SEQUENCE</scope>
    <source>
        <strain evidence="7">ATCC 34329</strain>
    </source>
</reference>
<dbReference type="PANTHER" id="PTHR12827">
    <property type="entry name" value="MEIOTIC CHECKPOINT REGULATOR TSG24 FAMILY MEMBER"/>
    <property type="match status" value="1"/>
</dbReference>
<dbReference type="GO" id="GO:0070979">
    <property type="term" value="P:protein K11-linked ubiquitination"/>
    <property type="evidence" value="ECO:0007669"/>
    <property type="project" value="TreeGrafter"/>
</dbReference>
<evidence type="ECO:0000256" key="1">
    <source>
        <dbReference type="ARBA" id="ARBA00010547"/>
    </source>
</evidence>
<dbReference type="Pfam" id="PF12859">
    <property type="entry name" value="ANAPC1"/>
    <property type="match status" value="1"/>
</dbReference>
<evidence type="ECO:0000256" key="3">
    <source>
        <dbReference type="ARBA" id="ARBA00022776"/>
    </source>
</evidence>
<evidence type="ECO:0000313" key="7">
    <source>
        <dbReference type="EMBL" id="KAJ2903142.1"/>
    </source>
</evidence>
<evidence type="ECO:0000256" key="4">
    <source>
        <dbReference type="ARBA" id="ARBA00023306"/>
    </source>
</evidence>
<dbReference type="GO" id="GO:0005680">
    <property type="term" value="C:anaphase-promoting complex"/>
    <property type="evidence" value="ECO:0007669"/>
    <property type="project" value="InterPro"/>
</dbReference>
<protein>
    <recommendedName>
        <fullName evidence="6">Anaphase-promoting complex subunit 1 N-terminal domain-containing protein</fullName>
    </recommendedName>
</protein>
<feature type="region of interest" description="Disordered" evidence="5">
    <location>
        <begin position="333"/>
        <end position="395"/>
    </location>
</feature>
<feature type="domain" description="Anaphase-promoting complex subunit 1 N-terminal" evidence="6">
    <location>
        <begin position="30"/>
        <end position="768"/>
    </location>
</feature>
<evidence type="ECO:0000259" key="6">
    <source>
        <dbReference type="Pfam" id="PF12859"/>
    </source>
</evidence>
<evidence type="ECO:0000256" key="2">
    <source>
        <dbReference type="ARBA" id="ARBA00022618"/>
    </source>
</evidence>
<dbReference type="PANTHER" id="PTHR12827:SF3">
    <property type="entry name" value="ANAPHASE-PROMOTING COMPLEX SUBUNIT 1"/>
    <property type="match status" value="1"/>
</dbReference>
<feature type="region of interest" description="Disordered" evidence="5">
    <location>
        <begin position="1783"/>
        <end position="1817"/>
    </location>
</feature>
<dbReference type="FunFam" id="1.25.10.10:FF:000531">
    <property type="entry name" value="Negative regulator of mitosis"/>
    <property type="match status" value="1"/>
</dbReference>
<keyword evidence="4" id="KW-0131">Cell cycle</keyword>
<sequence length="2046" mass="226470">MASVKSLGIHEPTGLQYLVEEQLVPLEDPKSHYKWDVIPDSTKFSGDSTDTQGNDDDTNITDELLITRGSVVWARGYTFRKCFRFDLEKEPVTHALLAYFPISADSRESSAHKGKAPQTQSTDSRALSKALVVFLRTQAHIFFLDGTSHIVHMPFEVESACAAPRGIIIQRKLRMDNAAPVTLKFPRVPPNSFVSSQLSLMSVTPTQQTFSTEGLGRPKTLPLRLSTSVGHMWESPVVHADSHWPRLVCLTDPLLEMGLVVTQADPPTEARRRYSGKGPYFLDPGEEILHIETIQTVNSNRDSDDSLTIAVSLNRDANTYTVWRLSYLTPDDTPFTKPKKPVHKPNKRRSSMQPGILSASTTPIQPNFRESFGAPMPGKRGARKSERREKPVDIASTIQADKDGGVARRQSRRVSSMLARTADLSTSQDRSIFDGAKRVDSHASQYHRQSSGIHGSFILGGLNPPQTHLEAPVDDLLDELRSGGDFEGFHTMGINDHDFEGLSQEILFSKIHSVSIETTSVRYSSSAQPAKAQCKVFVIVGPPFAADEQQHNQVLIGIQDPLDKRLQLLSFHLQKQRRFDLNRSPKKLSTPQAETTTLSWNNLRKAQDVIDSCKIVDGDISMILILSRGHSGNELSIQAPWSRLTPIALPPLTLHNPNNPARSPLSYSEGSLAEAPLPINSSNIVAICNSTSCGLVDAKDQNRNYHQLRIQLQPTSSYVKKVLDACRSVLPASHAEQVLAGWWSIMQWLKAENAPFPDYEWSCTTVLLLVIYLGLGLTESSTLMNVPRRNLQGDIFASFTMDGDDDLSDWEKMQTFETPNSSVFPGWMQNKAWEWMLIKKDGELTGPEDTSQSLKTDFISRHITYAKQFVVSATGLEAIGAFGYLPTAIGRGKETRRSAAWAIFLALHALMEDEKLDIMLPEYQSPGRADLRVLMCQIARWLNWPSFAALYELGLQADVDLTHDDELSLNPPIPEPFTQFCVFDWIQANLAHEVPAMFMTLSQVYYMGSKTSEVDQAKDRRWEAITPRTFMFQSLFDRLDLLRKKHKTPAGSLQIVEALHAYGFRQQVLETLPEAVLTPLLDAIAQAQPRPPPTWPKDLLELINRSDVSMMLASDKPPRRTAASLLKPTHTATWDYSVLCKSVDEFTNVGYNEDGGVERQAVIRALFKDDRRLDEAKNVLSTSRPRVVRLDPETKWTESQYLEKQKELVTRIAIGTLAIPSGRGLLFYSLRFPLLTQKYAIQGFNLNCIVQPTNTTVGVDKSMYAEEKVSWAFFHQGVAGGLAISPQAKGIDTSWILYNKPGQDLSNRHAGFLLALGLNGHLKSVAKWVAFKYLTPKHTMTSIGLLLGLAASYLGTMDSLITRLLSVHVTRMLPRGAAELNLSPLTQTTGILGIGLLYANTQHRRMSEIMVSEIAHIDVEEEEEPLRSECYRLAAGFALGLINLARGDDLRGLSDMRLTENLLSLATSTKKVDVVQILDRGAAPATIAIALIFMRTEDPIVARKIDVPDSTLQFEYIRPDVLLLRTLAKNLILWSKIEPSFRWIRTSLPQEYQTRHRLGSVHKLVSTDLPFFAIVAGLCFAMALRYSGAADVRVRDLLVHYLDQLLRISRLKAEGFDARLARAGTAMALDTLALSAAIVMAGTGDLVVLRRLRALHGREENMTTYGSHLAAHLATGALFLGSGTKTFGSSPMATASLVMAFYPVWPGHVMDNRAHLQAARHFWTLAVEERCLVAREVTGGVVSAGVVIKLKKPETTKENEAGQPFATAGVKPAHRSTITAFPSTTLPTIEGTPVTPVRSPQRVVSPPPMEADEEGNEPEVLRLTTPTLLPPLHTISSIQTVAAPTFWNLTLDFDHTPGLRDMFAAGGMNLYLRRRPGTEGPLEGTIRALGSNTKTPFGAPDPLEWIFDLEALNGLTTMERNAVLGTGDEGNSSTGSGGLAQAVDARLVLKEVASGRSREDLLGLRLLFAWEAERQKRLKEAEAEPDNAEEDSKGKKVRISAGGDVIMDNDAEEDAPETAEDEDGDWWLRSTVVDEIKGKVYLGGQA</sequence>
<keyword evidence="3" id="KW-0498">Mitosis</keyword>
<dbReference type="InterPro" id="IPR024990">
    <property type="entry name" value="Apc1"/>
</dbReference>
<keyword evidence="8" id="KW-1185">Reference proteome</keyword>
<dbReference type="InterPro" id="IPR011989">
    <property type="entry name" value="ARM-like"/>
</dbReference>
<comment type="similarity">
    <text evidence="1">Belongs to the APC1 family.</text>
</comment>
<keyword evidence="2" id="KW-0132">Cell division</keyword>
<dbReference type="GO" id="GO:0060090">
    <property type="term" value="F:molecular adaptor activity"/>
    <property type="evidence" value="ECO:0007669"/>
    <property type="project" value="TreeGrafter"/>
</dbReference>
<organism evidence="7 8">
    <name type="scientific">Zalerion maritima</name>
    <dbReference type="NCBI Taxonomy" id="339359"/>
    <lineage>
        <taxon>Eukaryota</taxon>
        <taxon>Fungi</taxon>
        <taxon>Dikarya</taxon>
        <taxon>Ascomycota</taxon>
        <taxon>Pezizomycotina</taxon>
        <taxon>Sordariomycetes</taxon>
        <taxon>Lulworthiomycetidae</taxon>
        <taxon>Lulworthiales</taxon>
        <taxon>Lulworthiaceae</taxon>
        <taxon>Zalerion</taxon>
    </lineage>
</organism>
<dbReference type="GO" id="GO:0007091">
    <property type="term" value="P:metaphase/anaphase transition of mitotic cell cycle"/>
    <property type="evidence" value="ECO:0007669"/>
    <property type="project" value="TreeGrafter"/>
</dbReference>